<dbReference type="GeneID" id="20201452"/>
<reference evidence="3" key="3">
    <citation type="submission" date="2015-06" db="UniProtKB">
        <authorList>
            <consortium name="EnsemblMetazoa"/>
        </authorList>
    </citation>
    <scope>IDENTIFICATION</scope>
</reference>
<dbReference type="CDD" id="cd00037">
    <property type="entry name" value="CLECT"/>
    <property type="match status" value="1"/>
</dbReference>
<dbReference type="GO" id="GO:0009897">
    <property type="term" value="C:external side of plasma membrane"/>
    <property type="evidence" value="ECO:0000318"/>
    <property type="project" value="GO_Central"/>
</dbReference>
<dbReference type="EnsemblMetazoa" id="HelroT166309">
    <property type="protein sequence ID" value="HelroP166309"/>
    <property type="gene ID" value="HelroG166309"/>
</dbReference>
<dbReference type="InterPro" id="IPR016186">
    <property type="entry name" value="C-type_lectin-like/link_sf"/>
</dbReference>
<organism evidence="3 4">
    <name type="scientific">Helobdella robusta</name>
    <name type="common">Californian leech</name>
    <dbReference type="NCBI Taxonomy" id="6412"/>
    <lineage>
        <taxon>Eukaryota</taxon>
        <taxon>Metazoa</taxon>
        <taxon>Spiralia</taxon>
        <taxon>Lophotrochozoa</taxon>
        <taxon>Annelida</taxon>
        <taxon>Clitellata</taxon>
        <taxon>Hirudinea</taxon>
        <taxon>Rhynchobdellida</taxon>
        <taxon>Glossiphoniidae</taxon>
        <taxon>Helobdella</taxon>
    </lineage>
</organism>
<dbReference type="EMBL" id="AMQM01002310">
    <property type="status" value="NOT_ANNOTATED_CDS"/>
    <property type="molecule type" value="Genomic_DNA"/>
</dbReference>
<keyword evidence="4" id="KW-1185">Reference proteome</keyword>
<dbReference type="Proteomes" id="UP000015101">
    <property type="component" value="Unassembled WGS sequence"/>
</dbReference>
<dbReference type="InterPro" id="IPR016187">
    <property type="entry name" value="CTDL_fold"/>
</dbReference>
<dbReference type="EMBL" id="KB097753">
    <property type="protein sequence ID" value="ESN90615.1"/>
    <property type="molecule type" value="Genomic_DNA"/>
</dbReference>
<dbReference type="GO" id="GO:0006955">
    <property type="term" value="P:immune response"/>
    <property type="evidence" value="ECO:0000318"/>
    <property type="project" value="GO_Central"/>
</dbReference>
<dbReference type="InParanoid" id="T1EY02"/>
<accession>T1EY02</accession>
<dbReference type="RefSeq" id="XP_009031514.1">
    <property type="nucleotide sequence ID" value="XM_009033266.1"/>
</dbReference>
<dbReference type="GO" id="GO:0030246">
    <property type="term" value="F:carbohydrate binding"/>
    <property type="evidence" value="ECO:0000318"/>
    <property type="project" value="GO_Central"/>
</dbReference>
<evidence type="ECO:0000313" key="2">
    <source>
        <dbReference type="EMBL" id="ESN90615.1"/>
    </source>
</evidence>
<gene>
    <name evidence="3" type="primary">20201452</name>
    <name evidence="2" type="ORF">HELRODRAFT_166309</name>
</gene>
<dbReference type="GO" id="GO:0038187">
    <property type="term" value="F:pattern recognition receptor activity"/>
    <property type="evidence" value="ECO:0000318"/>
    <property type="project" value="GO_Central"/>
</dbReference>
<name>T1EY02_HELRO</name>
<dbReference type="KEGG" id="hro:HELRODRAFT_166309"/>
<feature type="region of interest" description="Disordered" evidence="1">
    <location>
        <begin position="177"/>
        <end position="202"/>
    </location>
</feature>
<reference evidence="2 4" key="2">
    <citation type="journal article" date="2013" name="Nature">
        <title>Insights into bilaterian evolution from three spiralian genomes.</title>
        <authorList>
            <person name="Simakov O."/>
            <person name="Marletaz F."/>
            <person name="Cho S.J."/>
            <person name="Edsinger-Gonzales E."/>
            <person name="Havlak P."/>
            <person name="Hellsten U."/>
            <person name="Kuo D.H."/>
            <person name="Larsson T."/>
            <person name="Lv J."/>
            <person name="Arendt D."/>
            <person name="Savage R."/>
            <person name="Osoegawa K."/>
            <person name="de Jong P."/>
            <person name="Grimwood J."/>
            <person name="Chapman J.A."/>
            <person name="Shapiro H."/>
            <person name="Aerts A."/>
            <person name="Otillar R.P."/>
            <person name="Terry A.Y."/>
            <person name="Boore J.L."/>
            <person name="Grigoriev I.V."/>
            <person name="Lindberg D.R."/>
            <person name="Seaver E.C."/>
            <person name="Weisblat D.A."/>
            <person name="Putnam N.H."/>
            <person name="Rokhsar D.S."/>
        </authorList>
    </citation>
    <scope>NUCLEOTIDE SEQUENCE</scope>
</reference>
<dbReference type="EMBL" id="AMQM01002311">
    <property type="status" value="NOT_ANNOTATED_CDS"/>
    <property type="molecule type" value="Genomic_DNA"/>
</dbReference>
<dbReference type="SUPFAM" id="SSF56436">
    <property type="entry name" value="C-type lectin-like"/>
    <property type="match status" value="1"/>
</dbReference>
<dbReference type="CTD" id="20201452"/>
<dbReference type="AlphaFoldDB" id="T1EY02"/>
<dbReference type="Gene3D" id="3.10.100.10">
    <property type="entry name" value="Mannose-Binding Protein A, subunit A"/>
    <property type="match status" value="1"/>
</dbReference>
<sequence>MCIICQRQPMTFHEAQGRCHDLQGHLAHVTDLREQVFLEDFIDDRLKSKKKMTTTTTAAMGGGHNVEAAATTTMREPSLNLIGYWLGARRSRGSHEGRCMFDQWKWIDGYGRVYAAVGGMTAFATGKPDKPFDQSACSMQALVIFYHCLMLGFKFDENFMSPRYLEPEECLYISTKNEQDENSEWQPPIINPPSLVTNDKSQ</sequence>
<reference evidence="4" key="1">
    <citation type="submission" date="2012-12" db="EMBL/GenBank/DDBJ databases">
        <authorList>
            <person name="Hellsten U."/>
            <person name="Grimwood J."/>
            <person name="Chapman J.A."/>
            <person name="Shapiro H."/>
            <person name="Aerts A."/>
            <person name="Otillar R.P."/>
            <person name="Terry A.Y."/>
            <person name="Boore J.L."/>
            <person name="Simakov O."/>
            <person name="Marletaz F."/>
            <person name="Cho S.-J."/>
            <person name="Edsinger-Gonzales E."/>
            <person name="Havlak P."/>
            <person name="Kuo D.-H."/>
            <person name="Larsson T."/>
            <person name="Lv J."/>
            <person name="Arendt D."/>
            <person name="Savage R."/>
            <person name="Osoegawa K."/>
            <person name="de Jong P."/>
            <person name="Lindberg D.R."/>
            <person name="Seaver E.C."/>
            <person name="Weisblat D.A."/>
            <person name="Putnam N.H."/>
            <person name="Grigoriev I.V."/>
            <person name="Rokhsar D.S."/>
        </authorList>
    </citation>
    <scope>NUCLEOTIDE SEQUENCE</scope>
</reference>
<evidence type="ECO:0000313" key="4">
    <source>
        <dbReference type="Proteomes" id="UP000015101"/>
    </source>
</evidence>
<proteinExistence type="predicted"/>
<dbReference type="OrthoDB" id="6271941at2759"/>
<evidence type="ECO:0000256" key="1">
    <source>
        <dbReference type="SAM" id="MobiDB-lite"/>
    </source>
</evidence>
<dbReference type="HOGENOM" id="CLU_1355987_0_0_1"/>
<evidence type="ECO:0000313" key="3">
    <source>
        <dbReference type="EnsemblMetazoa" id="HelroP166309"/>
    </source>
</evidence>
<protein>
    <recommendedName>
        <fullName evidence="5">C-type lectin domain-containing protein</fullName>
    </recommendedName>
</protein>
<evidence type="ECO:0008006" key="5">
    <source>
        <dbReference type="Google" id="ProtNLM"/>
    </source>
</evidence>